<dbReference type="PROSITE" id="PS00761">
    <property type="entry name" value="SPASE_I_3"/>
    <property type="match status" value="1"/>
</dbReference>
<evidence type="ECO:0000256" key="1">
    <source>
        <dbReference type="ARBA" id="ARBA00000677"/>
    </source>
</evidence>
<dbReference type="Gene3D" id="2.10.109.10">
    <property type="entry name" value="Umud Fragment, subunit A"/>
    <property type="match status" value="1"/>
</dbReference>
<evidence type="ECO:0000256" key="2">
    <source>
        <dbReference type="ARBA" id="ARBA00009370"/>
    </source>
</evidence>
<feature type="domain" description="Peptidase S26" evidence="9">
    <location>
        <begin position="78"/>
        <end position="290"/>
    </location>
</feature>
<comment type="caution">
    <text evidence="10">The sequence shown here is derived from an EMBL/GenBank/DDBJ whole genome shotgun (WGS) entry which is preliminary data.</text>
</comment>
<evidence type="ECO:0000256" key="7">
    <source>
        <dbReference type="RuleBase" id="RU003993"/>
    </source>
</evidence>
<dbReference type="PANTHER" id="PTHR43390">
    <property type="entry name" value="SIGNAL PEPTIDASE I"/>
    <property type="match status" value="1"/>
</dbReference>
<reference evidence="10 11" key="1">
    <citation type="journal article" date="2017" name="Front. Microbiol.">
        <title>Genome of Ca. Pandoraea novymonadis, an Endosymbiotic Bacterium of the Trypanosomatid Novymonas esmeraldas.</title>
        <authorList>
            <person name="Kostygov A.Y."/>
            <person name="Butenko A."/>
            <person name="Nenarokova A."/>
            <person name="Tashyreva D."/>
            <person name="Flegontov P."/>
            <person name="Lukes J."/>
            <person name="Yurchenko V."/>
        </authorList>
    </citation>
    <scope>NUCLEOTIDE SEQUENCE [LARGE SCALE GENOMIC DNA]</scope>
    <source>
        <strain evidence="10 11">E262</strain>
    </source>
</reference>
<dbReference type="InterPro" id="IPR019533">
    <property type="entry name" value="Peptidase_S26"/>
</dbReference>
<dbReference type="InterPro" id="IPR019757">
    <property type="entry name" value="Pept_S26A_signal_pept_1_Lys-AS"/>
</dbReference>
<dbReference type="RefSeq" id="WP_106182997.1">
    <property type="nucleotide sequence ID" value="NZ_MUHY01000003.1"/>
</dbReference>
<dbReference type="SUPFAM" id="SSF51306">
    <property type="entry name" value="LexA/Signal peptidase"/>
    <property type="match status" value="1"/>
</dbReference>
<accession>A0ABX5FCY2</accession>
<dbReference type="InterPro" id="IPR019756">
    <property type="entry name" value="Pept_S26A_signal_pept_1_Ser-AS"/>
</dbReference>
<dbReference type="InterPro" id="IPR036286">
    <property type="entry name" value="LexA/Signal_pep-like_sf"/>
</dbReference>
<evidence type="ECO:0000313" key="11">
    <source>
        <dbReference type="Proteomes" id="UP000242660"/>
    </source>
</evidence>
<dbReference type="InterPro" id="IPR000223">
    <property type="entry name" value="Pept_S26A_signal_pept_1"/>
</dbReference>
<dbReference type="PROSITE" id="PS00501">
    <property type="entry name" value="SPASE_I_1"/>
    <property type="match status" value="1"/>
</dbReference>
<keyword evidence="5 7" id="KW-0645">Protease</keyword>
<dbReference type="EC" id="3.4.21.89" evidence="3 7"/>
<dbReference type="Pfam" id="PF10502">
    <property type="entry name" value="Peptidase_S26"/>
    <property type="match status" value="1"/>
</dbReference>
<feature type="transmembrane region" description="Helical" evidence="7">
    <location>
        <begin position="78"/>
        <end position="99"/>
    </location>
</feature>
<keyword evidence="6 7" id="KW-0378">Hydrolase</keyword>
<dbReference type="InterPro" id="IPR019758">
    <property type="entry name" value="Pept_S26A_signal_pept_1_CS"/>
</dbReference>
<keyword evidence="11" id="KW-1185">Reference proteome</keyword>
<dbReference type="PANTHER" id="PTHR43390:SF1">
    <property type="entry name" value="CHLOROPLAST PROCESSING PEPTIDASE"/>
    <property type="match status" value="1"/>
</dbReference>
<keyword evidence="7" id="KW-0472">Membrane</keyword>
<dbReference type="CDD" id="cd06530">
    <property type="entry name" value="S26_SPase_I"/>
    <property type="match status" value="1"/>
</dbReference>
<keyword evidence="7" id="KW-0812">Transmembrane</keyword>
<evidence type="ECO:0000313" key="10">
    <source>
        <dbReference type="EMBL" id="PSB91643.1"/>
    </source>
</evidence>
<comment type="catalytic activity">
    <reaction evidence="1 7">
        <text>Cleavage of hydrophobic, N-terminal signal or leader sequences from secreted and periplasmic proteins.</text>
        <dbReference type="EC" id="3.4.21.89"/>
    </reaction>
</comment>
<sequence>MNFTLILFILVIVTGVAWVTEKLLLQPKRFRAARAALVDFDQQQISTAVSGTDSVPLPDEVMQARDKVQNDLLREPWWIEYSASFFPVIFMVFILRSFVVEPFKIPSSSMGPTLLPGDFILVNKYQYGIRLPVINKKIFDIGDPKRGDVMVFRYSKDESIDYIKRVVGLPGDVIAYQSKHLTINGKSVPEIPVSDYFDTEHIAYFKQYEEEIGAVKHRILKDPNMPSYILNTEDFPFRENCTYNKEGVICNVPLGYYFMMGDNRDNSADSRYWGFVPDKNIVGRAFFIWMNFLDLKRLGVLH</sequence>
<dbReference type="PRINTS" id="PR00727">
    <property type="entry name" value="LEADERPTASE"/>
</dbReference>
<protein>
    <recommendedName>
        <fullName evidence="4 7">Signal peptidase I</fullName>
        <ecNumber evidence="3 7">3.4.21.89</ecNumber>
    </recommendedName>
</protein>
<evidence type="ECO:0000256" key="5">
    <source>
        <dbReference type="ARBA" id="ARBA00022670"/>
    </source>
</evidence>
<name>A0ABX5FCY2_9BURK</name>
<dbReference type="EMBL" id="MUHY01000003">
    <property type="protein sequence ID" value="PSB91643.1"/>
    <property type="molecule type" value="Genomic_DNA"/>
</dbReference>
<evidence type="ECO:0000256" key="6">
    <source>
        <dbReference type="ARBA" id="ARBA00022801"/>
    </source>
</evidence>
<dbReference type="Proteomes" id="UP000242660">
    <property type="component" value="Unassembled WGS sequence"/>
</dbReference>
<dbReference type="PROSITE" id="PS00760">
    <property type="entry name" value="SPASE_I_2"/>
    <property type="match status" value="1"/>
</dbReference>
<evidence type="ECO:0000259" key="9">
    <source>
        <dbReference type="Pfam" id="PF10502"/>
    </source>
</evidence>
<keyword evidence="7" id="KW-1133">Transmembrane helix</keyword>
<dbReference type="NCBIfam" id="TIGR02227">
    <property type="entry name" value="sigpep_I_bact"/>
    <property type="match status" value="1"/>
</dbReference>
<evidence type="ECO:0000256" key="4">
    <source>
        <dbReference type="ARBA" id="ARBA00019232"/>
    </source>
</evidence>
<comment type="subcellular location">
    <subcellularLocation>
        <location evidence="8">Membrane</location>
        <topology evidence="8">Single-pass type II membrane protein</topology>
    </subcellularLocation>
</comment>
<gene>
    <name evidence="10" type="primary">lepB</name>
    <name evidence="10" type="ORF">BZL35_00860</name>
</gene>
<organism evidence="10 11">
    <name type="scientific">Candidatus Pandoraea novymonadis</name>
    <dbReference type="NCBI Taxonomy" id="1808959"/>
    <lineage>
        <taxon>Bacteria</taxon>
        <taxon>Pseudomonadati</taxon>
        <taxon>Pseudomonadota</taxon>
        <taxon>Betaproteobacteria</taxon>
        <taxon>Burkholderiales</taxon>
        <taxon>Burkholderiaceae</taxon>
        <taxon>Pandoraea</taxon>
    </lineage>
</organism>
<evidence type="ECO:0000256" key="3">
    <source>
        <dbReference type="ARBA" id="ARBA00013208"/>
    </source>
</evidence>
<comment type="similarity">
    <text evidence="2 8">Belongs to the peptidase S26 family.</text>
</comment>
<evidence type="ECO:0000256" key="8">
    <source>
        <dbReference type="RuleBase" id="RU362042"/>
    </source>
</evidence>
<proteinExistence type="inferred from homology"/>